<evidence type="ECO:0000313" key="3">
    <source>
        <dbReference type="Proteomes" id="UP001374579"/>
    </source>
</evidence>
<organism evidence="2 3">
    <name type="scientific">Littorina saxatilis</name>
    <dbReference type="NCBI Taxonomy" id="31220"/>
    <lineage>
        <taxon>Eukaryota</taxon>
        <taxon>Metazoa</taxon>
        <taxon>Spiralia</taxon>
        <taxon>Lophotrochozoa</taxon>
        <taxon>Mollusca</taxon>
        <taxon>Gastropoda</taxon>
        <taxon>Caenogastropoda</taxon>
        <taxon>Littorinimorpha</taxon>
        <taxon>Littorinoidea</taxon>
        <taxon>Littorinidae</taxon>
        <taxon>Littorina</taxon>
    </lineage>
</organism>
<sequence>MPQVPMIISTTTLRPVSPTTLSSKSLSPPHPAPPALPASPDLMPPSVPSQPKVQFEDTLTQPTVTRCGRVVKPNPKYFDT</sequence>
<evidence type="ECO:0000313" key="2">
    <source>
        <dbReference type="EMBL" id="KAK7091289.1"/>
    </source>
</evidence>
<gene>
    <name evidence="2" type="ORF">V1264_008993</name>
</gene>
<feature type="region of interest" description="Disordered" evidence="1">
    <location>
        <begin position="1"/>
        <end position="52"/>
    </location>
</feature>
<feature type="compositionally biased region" description="Low complexity" evidence="1">
    <location>
        <begin position="15"/>
        <end position="27"/>
    </location>
</feature>
<keyword evidence="3" id="KW-1185">Reference proteome</keyword>
<accession>A0AAN9AQQ4</accession>
<name>A0AAN9AQQ4_9CAEN</name>
<dbReference type="EMBL" id="JBAMIC010000022">
    <property type="protein sequence ID" value="KAK7091289.1"/>
    <property type="molecule type" value="Genomic_DNA"/>
</dbReference>
<protein>
    <submittedName>
        <fullName evidence="2">Uncharacterized protein</fullName>
    </submittedName>
</protein>
<reference evidence="2 3" key="1">
    <citation type="submission" date="2024-02" db="EMBL/GenBank/DDBJ databases">
        <title>Chromosome-scale genome assembly of the rough periwinkle Littorina saxatilis.</title>
        <authorList>
            <person name="De Jode A."/>
            <person name="Faria R."/>
            <person name="Formenti G."/>
            <person name="Sims Y."/>
            <person name="Smith T.P."/>
            <person name="Tracey A."/>
            <person name="Wood J.M.D."/>
            <person name="Zagrodzka Z.B."/>
            <person name="Johannesson K."/>
            <person name="Butlin R.K."/>
            <person name="Leder E.H."/>
        </authorList>
    </citation>
    <scope>NUCLEOTIDE SEQUENCE [LARGE SCALE GENOMIC DNA]</scope>
    <source>
        <strain evidence="2">Snail1</strain>
        <tissue evidence="2">Muscle</tissue>
    </source>
</reference>
<feature type="compositionally biased region" description="Pro residues" evidence="1">
    <location>
        <begin position="28"/>
        <end position="48"/>
    </location>
</feature>
<proteinExistence type="predicted"/>
<dbReference type="Proteomes" id="UP001374579">
    <property type="component" value="Unassembled WGS sequence"/>
</dbReference>
<comment type="caution">
    <text evidence="2">The sequence shown here is derived from an EMBL/GenBank/DDBJ whole genome shotgun (WGS) entry which is preliminary data.</text>
</comment>
<evidence type="ECO:0000256" key="1">
    <source>
        <dbReference type="SAM" id="MobiDB-lite"/>
    </source>
</evidence>
<dbReference type="AlphaFoldDB" id="A0AAN9AQQ4"/>